<dbReference type="KEGG" id="prel:PRELSG_0922000"/>
<proteinExistence type="predicted"/>
<sequence length="273" mass="32596">MIKIVIIFLFIIFFFKLSINFILIKNRKNFYLFIINQKKWNTKNINFKKSKNVQTYLWGYPIYDDSPFKLRRPKIYPNFEYGELRKGQDFDYVISTNISQNNYKIPEIGYLFKVDEMGTGRTDDVHTPIEMVFGERDIDMKEVDKIKKVLNIFDQGNGLGICTLMGAKRAHFAFKYNGYLNHFHGIKNYLRFLINKHYPGAKVTLISEHWIDSIDKPVSIRHCNIPFSKIGYQRRLVFGKYDYIYENDKNKRIYKGENKSNVWAFYDDPQMLT</sequence>
<gene>
    <name evidence="2" type="ORF">PRELSG_0922000</name>
</gene>
<dbReference type="GeneID" id="39736232"/>
<accession>A0A1J1H9K8</accession>
<keyword evidence="3" id="KW-1185">Reference proteome</keyword>
<keyword evidence="1" id="KW-1133">Transmembrane helix</keyword>
<dbReference type="RefSeq" id="XP_028533125.1">
    <property type="nucleotide sequence ID" value="XM_028676658.1"/>
</dbReference>
<dbReference type="EMBL" id="LN835304">
    <property type="protein sequence ID" value="CRH00120.1"/>
    <property type="molecule type" value="Genomic_DNA"/>
</dbReference>
<evidence type="ECO:0000256" key="1">
    <source>
        <dbReference type="SAM" id="Phobius"/>
    </source>
</evidence>
<keyword evidence="1" id="KW-0472">Membrane</keyword>
<keyword evidence="1" id="KW-0812">Transmembrane</keyword>
<feature type="transmembrane region" description="Helical" evidence="1">
    <location>
        <begin position="6"/>
        <end position="24"/>
    </location>
</feature>
<reference evidence="2 3" key="1">
    <citation type="submission" date="2015-04" db="EMBL/GenBank/DDBJ databases">
        <authorList>
            <consortium name="Pathogen Informatics"/>
        </authorList>
    </citation>
    <scope>NUCLEOTIDE SEQUENCE [LARGE SCALE GENOMIC DNA]</scope>
    <source>
        <strain evidence="2 3">SGS1</strain>
    </source>
</reference>
<dbReference type="VEuPathDB" id="PlasmoDB:PRELSG_0922000"/>
<dbReference type="AlphaFoldDB" id="A0A1J1H9K8"/>
<dbReference type="OrthoDB" id="332524at2759"/>
<dbReference type="OMA" id="SEHWIDP"/>
<dbReference type="Proteomes" id="UP000220158">
    <property type="component" value="Chromosome 9"/>
</dbReference>
<name>A0A1J1H9K8_PLARL</name>
<protein>
    <submittedName>
        <fullName evidence="2">Uncharacterized protein</fullName>
    </submittedName>
</protein>
<evidence type="ECO:0000313" key="3">
    <source>
        <dbReference type="Proteomes" id="UP000220158"/>
    </source>
</evidence>
<evidence type="ECO:0000313" key="2">
    <source>
        <dbReference type="EMBL" id="CRH00120.1"/>
    </source>
</evidence>
<organism evidence="2 3">
    <name type="scientific">Plasmodium relictum</name>
    <dbReference type="NCBI Taxonomy" id="85471"/>
    <lineage>
        <taxon>Eukaryota</taxon>
        <taxon>Sar</taxon>
        <taxon>Alveolata</taxon>
        <taxon>Apicomplexa</taxon>
        <taxon>Aconoidasida</taxon>
        <taxon>Haemosporida</taxon>
        <taxon>Plasmodiidae</taxon>
        <taxon>Plasmodium</taxon>
        <taxon>Plasmodium (Haemamoeba)</taxon>
    </lineage>
</organism>